<evidence type="ECO:0000256" key="1">
    <source>
        <dbReference type="SAM" id="SignalP"/>
    </source>
</evidence>
<evidence type="ECO:0000313" key="4">
    <source>
        <dbReference type="Proteomes" id="UP000266906"/>
    </source>
</evidence>
<dbReference type="OrthoDB" id="3854116at2"/>
<organism evidence="3 4">
    <name type="scientific">Kitasatospora cineracea</name>
    <dbReference type="NCBI Taxonomy" id="88074"/>
    <lineage>
        <taxon>Bacteria</taxon>
        <taxon>Bacillati</taxon>
        <taxon>Actinomycetota</taxon>
        <taxon>Actinomycetes</taxon>
        <taxon>Kitasatosporales</taxon>
        <taxon>Streptomycetaceae</taxon>
        <taxon>Kitasatospora</taxon>
    </lineage>
</organism>
<dbReference type="AlphaFoldDB" id="A0A3N4RL98"/>
<dbReference type="EMBL" id="RJVJ01000001">
    <property type="protein sequence ID" value="ROR43780.1"/>
    <property type="molecule type" value="Genomic_DNA"/>
</dbReference>
<proteinExistence type="predicted"/>
<evidence type="ECO:0008006" key="6">
    <source>
        <dbReference type="Google" id="ProtNLM"/>
    </source>
</evidence>
<dbReference type="EMBL" id="RKQG01000001">
    <property type="protein sequence ID" value="RPE34123.1"/>
    <property type="molecule type" value="Genomic_DNA"/>
</dbReference>
<gene>
    <name evidence="3" type="ORF">EDD38_2433</name>
    <name evidence="2" type="ORF">EDD39_1949</name>
</gene>
<dbReference type="InterPro" id="IPR047736">
    <property type="entry name" value="RdlA/B-like"/>
</dbReference>
<reference evidence="4 5" key="1">
    <citation type="submission" date="2018-11" db="EMBL/GenBank/DDBJ databases">
        <title>Sequencing the genomes of 1000 actinobacteria strains.</title>
        <authorList>
            <person name="Klenk H.-P."/>
        </authorList>
    </citation>
    <scope>NUCLEOTIDE SEQUENCE [LARGE SCALE GENOMIC DNA]</scope>
    <source>
        <strain evidence="2 5">DSM 44780</strain>
        <strain evidence="3 4">DSM 44781</strain>
    </source>
</reference>
<accession>A0A8G1UGY2</accession>
<name>A0A3N4RL98_9ACTN</name>
<sequence length="114" mass="11089">MLKKTFATVGLAAAALAAVSTPAVAIGNADGSAGSIQGNGGTNATGTWGNNSPNFHFADNPNICLPEIHNIGVGVLGVAVPVEVDALNNQPKQTCVVGQGTLGSGDGGVSHLVG</sequence>
<feature type="signal peptide" evidence="1">
    <location>
        <begin position="1"/>
        <end position="25"/>
    </location>
</feature>
<evidence type="ECO:0000313" key="5">
    <source>
        <dbReference type="Proteomes" id="UP000267408"/>
    </source>
</evidence>
<dbReference type="RefSeq" id="WP_030457845.1">
    <property type="nucleotide sequence ID" value="NZ_JBEXVB010000055.1"/>
</dbReference>
<protein>
    <recommendedName>
        <fullName evidence="6">Rodlet layer protein</fullName>
    </recommendedName>
</protein>
<dbReference type="Pfam" id="PF25848">
    <property type="entry name" value="Rodlin"/>
    <property type="match status" value="1"/>
</dbReference>
<keyword evidence="1" id="KW-0732">Signal</keyword>
<feature type="chain" id="PRO_5044596159" description="Rodlet layer protein" evidence="1">
    <location>
        <begin position="26"/>
        <end position="114"/>
    </location>
</feature>
<evidence type="ECO:0000313" key="2">
    <source>
        <dbReference type="EMBL" id="ROR43780.1"/>
    </source>
</evidence>
<dbReference type="Proteomes" id="UP000266906">
    <property type="component" value="Unassembled WGS sequence"/>
</dbReference>
<dbReference type="Proteomes" id="UP000267408">
    <property type="component" value="Unassembled WGS sequence"/>
</dbReference>
<comment type="caution">
    <text evidence="3">The sequence shown here is derived from an EMBL/GenBank/DDBJ whole genome shotgun (WGS) entry which is preliminary data.</text>
</comment>
<evidence type="ECO:0000313" key="3">
    <source>
        <dbReference type="EMBL" id="RPE34123.1"/>
    </source>
</evidence>
<keyword evidence="4" id="KW-1185">Reference proteome</keyword>
<accession>A0A3N4RL98</accession>